<dbReference type="PROSITE" id="PS00108">
    <property type="entry name" value="PROTEIN_KINASE_ST"/>
    <property type="match status" value="1"/>
</dbReference>
<dbReference type="Gene3D" id="3.30.450.20">
    <property type="entry name" value="PAS domain"/>
    <property type="match status" value="4"/>
</dbReference>
<dbReference type="SUPFAM" id="SSF55785">
    <property type="entry name" value="PYP-like sensor domain (PAS domain)"/>
    <property type="match status" value="4"/>
</dbReference>
<keyword evidence="8" id="KW-1185">Reference proteome</keyword>
<feature type="domain" description="Protein kinase" evidence="5">
    <location>
        <begin position="181"/>
        <end position="465"/>
    </location>
</feature>
<proteinExistence type="predicted"/>
<dbReference type="Proteomes" id="UP000318995">
    <property type="component" value="Unassembled WGS sequence"/>
</dbReference>
<dbReference type="PROSITE" id="PS50112">
    <property type="entry name" value="PAS"/>
    <property type="match status" value="4"/>
</dbReference>
<evidence type="ECO:0000256" key="1">
    <source>
        <dbReference type="ARBA" id="ARBA00022679"/>
    </source>
</evidence>
<dbReference type="PANTHER" id="PTHR43289">
    <property type="entry name" value="MITOGEN-ACTIVATED PROTEIN KINASE KINASE KINASE 20-RELATED"/>
    <property type="match status" value="1"/>
</dbReference>
<dbReference type="Pfam" id="PF08448">
    <property type="entry name" value="PAS_4"/>
    <property type="match status" value="2"/>
</dbReference>
<keyword evidence="4" id="KW-0067">ATP-binding</keyword>
<dbReference type="SMART" id="SM00091">
    <property type="entry name" value="PAS"/>
    <property type="match status" value="4"/>
</dbReference>
<dbReference type="Gene3D" id="1.10.510.10">
    <property type="entry name" value="Transferase(Phosphotransferase) domain 1"/>
    <property type="match status" value="1"/>
</dbReference>
<dbReference type="CDD" id="cd00130">
    <property type="entry name" value="PAS"/>
    <property type="match status" value="4"/>
</dbReference>
<dbReference type="Pfam" id="PF00069">
    <property type="entry name" value="Pkinase"/>
    <property type="match status" value="1"/>
</dbReference>
<keyword evidence="1 7" id="KW-0808">Transferase</keyword>
<evidence type="ECO:0000313" key="7">
    <source>
        <dbReference type="EMBL" id="TWT46736.1"/>
    </source>
</evidence>
<keyword evidence="3 7" id="KW-0418">Kinase</keyword>
<evidence type="ECO:0000256" key="4">
    <source>
        <dbReference type="ARBA" id="ARBA00022840"/>
    </source>
</evidence>
<dbReference type="InterPro" id="IPR013656">
    <property type="entry name" value="PAS_4"/>
</dbReference>
<dbReference type="SUPFAM" id="SSF56112">
    <property type="entry name" value="Protein kinase-like (PK-like)"/>
    <property type="match status" value="1"/>
</dbReference>
<evidence type="ECO:0000256" key="2">
    <source>
        <dbReference type="ARBA" id="ARBA00022741"/>
    </source>
</evidence>
<dbReference type="EC" id="2.7.11.1" evidence="7"/>
<gene>
    <name evidence="7" type="primary">pknB_7</name>
    <name evidence="7" type="ORF">Pla111_18370</name>
</gene>
<dbReference type="GO" id="GO:0005524">
    <property type="term" value="F:ATP binding"/>
    <property type="evidence" value="ECO:0007669"/>
    <property type="project" value="UniProtKB-KW"/>
</dbReference>
<reference evidence="7 8" key="1">
    <citation type="submission" date="2019-02" db="EMBL/GenBank/DDBJ databases">
        <title>Deep-cultivation of Planctomycetes and their phenomic and genomic characterization uncovers novel biology.</title>
        <authorList>
            <person name="Wiegand S."/>
            <person name="Jogler M."/>
            <person name="Boedeker C."/>
            <person name="Pinto D."/>
            <person name="Vollmers J."/>
            <person name="Rivas-Marin E."/>
            <person name="Kohn T."/>
            <person name="Peeters S.H."/>
            <person name="Heuer A."/>
            <person name="Rast P."/>
            <person name="Oberbeckmann S."/>
            <person name="Bunk B."/>
            <person name="Jeske O."/>
            <person name="Meyerdierks A."/>
            <person name="Storesund J.E."/>
            <person name="Kallscheuer N."/>
            <person name="Luecker S."/>
            <person name="Lage O.M."/>
            <person name="Pohl T."/>
            <person name="Merkel B.J."/>
            <person name="Hornburger P."/>
            <person name="Mueller R.-W."/>
            <person name="Bruemmer F."/>
            <person name="Labrenz M."/>
            <person name="Spormann A.M."/>
            <person name="Op Den Camp H."/>
            <person name="Overmann J."/>
            <person name="Amann R."/>
            <person name="Jetten M.S.M."/>
            <person name="Mascher T."/>
            <person name="Medema M.H."/>
            <person name="Devos D.P."/>
            <person name="Kaster A.-K."/>
            <person name="Ovreas L."/>
            <person name="Rohde M."/>
            <person name="Galperin M.Y."/>
            <person name="Jogler C."/>
        </authorList>
    </citation>
    <scope>NUCLEOTIDE SEQUENCE [LARGE SCALE GENOMIC DNA]</scope>
    <source>
        <strain evidence="7 8">Pla111</strain>
    </source>
</reference>
<dbReference type="InterPro" id="IPR041916">
    <property type="entry name" value="Anti_sigma_zinc_sf"/>
</dbReference>
<dbReference type="InterPro" id="IPR008271">
    <property type="entry name" value="Ser/Thr_kinase_AS"/>
</dbReference>
<dbReference type="CDD" id="cd14014">
    <property type="entry name" value="STKc_PknB_like"/>
    <property type="match status" value="1"/>
</dbReference>
<dbReference type="Pfam" id="PF08447">
    <property type="entry name" value="PAS_3"/>
    <property type="match status" value="2"/>
</dbReference>
<accession>A0A5C5W762</accession>
<organism evidence="7 8">
    <name type="scientific">Botrimarina hoheduenensis</name>
    <dbReference type="NCBI Taxonomy" id="2528000"/>
    <lineage>
        <taxon>Bacteria</taxon>
        <taxon>Pseudomonadati</taxon>
        <taxon>Planctomycetota</taxon>
        <taxon>Planctomycetia</taxon>
        <taxon>Pirellulales</taxon>
        <taxon>Lacipirellulaceae</taxon>
        <taxon>Botrimarina</taxon>
    </lineage>
</organism>
<dbReference type="OrthoDB" id="6111975at2"/>
<feature type="domain" description="PAS" evidence="6">
    <location>
        <begin position="489"/>
        <end position="544"/>
    </location>
</feature>
<dbReference type="SMART" id="SM00220">
    <property type="entry name" value="S_TKc"/>
    <property type="match status" value="1"/>
</dbReference>
<dbReference type="AlphaFoldDB" id="A0A5C5W762"/>
<dbReference type="GO" id="GO:0004674">
    <property type="term" value="F:protein serine/threonine kinase activity"/>
    <property type="evidence" value="ECO:0007669"/>
    <property type="project" value="UniProtKB-EC"/>
</dbReference>
<feature type="domain" description="PAS" evidence="6">
    <location>
        <begin position="607"/>
        <end position="662"/>
    </location>
</feature>
<evidence type="ECO:0000313" key="8">
    <source>
        <dbReference type="Proteomes" id="UP000318995"/>
    </source>
</evidence>
<dbReference type="Gene3D" id="3.30.200.20">
    <property type="entry name" value="Phosphorylase Kinase, domain 1"/>
    <property type="match status" value="1"/>
</dbReference>
<dbReference type="InterPro" id="IPR011009">
    <property type="entry name" value="Kinase-like_dom_sf"/>
</dbReference>
<sequence>MFDNEHPNDEILATWAAGGLDEALAGPIEDHLEKCDLCAARIERFALAEDAFVKKLQRLTLSEPLDPEANRVAAHQAPGVGSDLSANDLAVGVLALQMGHITRDQFVDASVLWNARNGVSLAEVLVAQGWLDQAAREQVESALVRRRAKLLPHTGTETVVGESSSTTPQTLLLGPLSRERLKLLQVHSTGGTGRVWRAYDIALQREVALKELLPQYARSPMHRERFHREACVAAQLAHPGTAPVHEYREEEGRCYYTMKFLAGRTLAEVIRQTHRAIENDSADPFARHFELLTYFVSVCDTIAYAHSQGVIHRDLKGDNVLVGEFGEVTVIDWGLAKLFSSTSEAPSKDPALSDSATLQGERLGTPAYMAPEQARGAIDQIDTRTDVYGLAALLYEILTGKPPFTGDTVNQVMHKVEAESPVPPRKLQPLTPRSLEAICLKGLRKRREDRQQSATELRDGVRHWMTHQTDRRREAESRALFFSLSQDLFVTVDSIGRFTHTNPAFEKLLCYGPGAVLGRHYEELLHPDDLTRSRRVFLAVLAGASEPDFVSRLRGEDGVYRPISWTISKSPSDVSVYAVGRPLDASSERRREARQRETFFSLSRDLFVSLDERGNVTHTNAAYNTFFGYDPRKSTGRSYQTKLHADDIALVSKKLASVQAGGAEEDFVARVQRSDGDYCPISWTLTKIPGETATYAIGRPLDAKSQRRRAAELRAQFFSLSQDLFVISDEHGKAAQINEAWQRVLGWLPEDVIGKPYTDFVVAEDVAPAARAGRKALVKGSVVDIETGMRCRDGSVRQIVWTLSRVPTETVVYCVGRDVTQRRRTEQRIEALFRKSPEPLLVVDTLGRIERTNERVDELFGYEPGELTGQPLEVLLPEWYRAEHHRYFQAYLAEPVVRSMGRNIPLPSVTKQGVEKRFSISLSPLRLDDELLVIAALLLE</sequence>
<dbReference type="PROSITE" id="PS50011">
    <property type="entry name" value="PROTEIN_KINASE_DOM"/>
    <property type="match status" value="1"/>
</dbReference>
<dbReference type="InterPro" id="IPR000014">
    <property type="entry name" value="PAS"/>
</dbReference>
<evidence type="ECO:0000259" key="6">
    <source>
        <dbReference type="PROSITE" id="PS50112"/>
    </source>
</evidence>
<dbReference type="PANTHER" id="PTHR43289:SF6">
    <property type="entry name" value="SERINE_THREONINE-PROTEIN KINASE NEKL-3"/>
    <property type="match status" value="1"/>
</dbReference>
<dbReference type="Gene3D" id="1.10.10.1320">
    <property type="entry name" value="Anti-sigma factor, zinc-finger domain"/>
    <property type="match status" value="1"/>
</dbReference>
<feature type="domain" description="PAS" evidence="6">
    <location>
        <begin position="710"/>
        <end position="780"/>
    </location>
</feature>
<name>A0A5C5W762_9BACT</name>
<dbReference type="EMBL" id="SJPH01000003">
    <property type="protein sequence ID" value="TWT46736.1"/>
    <property type="molecule type" value="Genomic_DNA"/>
</dbReference>
<dbReference type="NCBIfam" id="TIGR00229">
    <property type="entry name" value="sensory_box"/>
    <property type="match status" value="4"/>
</dbReference>
<dbReference type="InterPro" id="IPR035965">
    <property type="entry name" value="PAS-like_dom_sf"/>
</dbReference>
<dbReference type="InterPro" id="IPR000719">
    <property type="entry name" value="Prot_kinase_dom"/>
</dbReference>
<comment type="caution">
    <text evidence="7">The sequence shown here is derived from an EMBL/GenBank/DDBJ whole genome shotgun (WGS) entry which is preliminary data.</text>
</comment>
<protein>
    <submittedName>
        <fullName evidence="7">Serine/threonine-protein kinase PknB</fullName>
        <ecNumber evidence="7">2.7.11.1</ecNumber>
    </submittedName>
</protein>
<dbReference type="RefSeq" id="WP_146573479.1">
    <property type="nucleotide sequence ID" value="NZ_SJPH01000003.1"/>
</dbReference>
<evidence type="ECO:0000259" key="5">
    <source>
        <dbReference type="PROSITE" id="PS50011"/>
    </source>
</evidence>
<keyword evidence="2" id="KW-0547">Nucleotide-binding</keyword>
<evidence type="ECO:0000256" key="3">
    <source>
        <dbReference type="ARBA" id="ARBA00022777"/>
    </source>
</evidence>
<feature type="domain" description="PAS" evidence="6">
    <location>
        <begin position="825"/>
        <end position="878"/>
    </location>
</feature>
<dbReference type="InterPro" id="IPR013655">
    <property type="entry name" value="PAS_fold_3"/>
</dbReference>